<dbReference type="Proteomes" id="UP001597189">
    <property type="component" value="Unassembled WGS sequence"/>
</dbReference>
<dbReference type="InterPro" id="IPR053738">
    <property type="entry name" value="Lambda_capsid_assembly"/>
</dbReference>
<reference evidence="2" key="1">
    <citation type="journal article" date="2019" name="Int. J. Syst. Evol. Microbiol.">
        <title>The Global Catalogue of Microorganisms (GCM) 10K type strain sequencing project: providing services to taxonomists for standard genome sequencing and annotation.</title>
        <authorList>
            <consortium name="The Broad Institute Genomics Platform"/>
            <consortium name="The Broad Institute Genome Sequencing Center for Infectious Disease"/>
            <person name="Wu L."/>
            <person name="Ma J."/>
        </authorList>
    </citation>
    <scope>NUCLEOTIDE SEQUENCE [LARGE SCALE GENOMIC DNA]</scope>
    <source>
        <strain evidence="2">CCM 8979</strain>
    </source>
</reference>
<gene>
    <name evidence="1" type="ORF">ACFQ44_05960</name>
</gene>
<keyword evidence="2" id="KW-1185">Reference proteome</keyword>
<proteinExistence type="predicted"/>
<comment type="caution">
    <text evidence="1">The sequence shown here is derived from an EMBL/GenBank/DDBJ whole genome shotgun (WGS) entry which is preliminary data.</text>
</comment>
<dbReference type="RefSeq" id="WP_203644504.1">
    <property type="nucleotide sequence ID" value="NZ_BOLN01000004.1"/>
</dbReference>
<dbReference type="Pfam" id="PF03864">
    <property type="entry name" value="Phage_cap_E"/>
    <property type="match status" value="1"/>
</dbReference>
<dbReference type="InterPro" id="IPR005564">
    <property type="entry name" value="Major_capsid_GpE"/>
</dbReference>
<accession>A0ABW4D0Z2</accession>
<organism evidence="1 2">
    <name type="scientific">Levilactobacillus lanxiensis</name>
    <dbReference type="NCBI Taxonomy" id="2799568"/>
    <lineage>
        <taxon>Bacteria</taxon>
        <taxon>Bacillati</taxon>
        <taxon>Bacillota</taxon>
        <taxon>Bacilli</taxon>
        <taxon>Lactobacillales</taxon>
        <taxon>Lactobacillaceae</taxon>
        <taxon>Levilactobacillus</taxon>
    </lineage>
</organism>
<evidence type="ECO:0000313" key="1">
    <source>
        <dbReference type="EMBL" id="MFD1455229.1"/>
    </source>
</evidence>
<evidence type="ECO:0000313" key="2">
    <source>
        <dbReference type="Proteomes" id="UP001597189"/>
    </source>
</evidence>
<name>A0ABW4D0Z2_9LACO</name>
<dbReference type="Gene3D" id="3.90.1690.10">
    <property type="entry name" value="phage-related protein like domain"/>
    <property type="match status" value="1"/>
</dbReference>
<protein>
    <submittedName>
        <fullName evidence="1">Major capsid protein</fullName>
    </submittedName>
</protein>
<dbReference type="EMBL" id="JBHTOD010000004">
    <property type="protein sequence ID" value="MFD1455229.1"/>
    <property type="molecule type" value="Genomic_DNA"/>
</dbReference>
<sequence>MSSIFDDITATDLGAFWTEKSKDRPPYIWDTLFPAKKQVGSNFEFYRGQSNAPKPLVPSAFGAQAIMRERQGFEKISDKTRYFKEGLQIDEDLRQQLLNLQQNGNSSQKDLIINKIFDDQQRLLTGAELTREIVRNQLMQTGKVNIFGNGQHIQADYGMKETHKVVVKNAWGSTESTPFDDIRAAKNVVGDDSDQTITRVVMNDNTLQSMLRDTNVKSTMLYDSGKLANVTIPQSELFSFLSLNYGLTIQVYDKQYNDIDGTKKYWIPDGRVIFLPEGNLGNTIMSTTPEEADLLGSQAADVSIVDNGVAISTMMTADPVNKKTNVSQQFMPTFEMIDGIYILDTAAVAAPDPVDLNVTPTADGAQVTGK</sequence>